<dbReference type="RefSeq" id="WP_249101007.1">
    <property type="nucleotide sequence ID" value="NZ_JAMAST010000008.1"/>
</dbReference>
<reference evidence="2 3" key="1">
    <citation type="submission" date="2022-05" db="EMBL/GenBank/DDBJ databases">
        <title>Sporolactobacillus sp nov CPB3-1, isolated from tree bark (Mangifera indica L.).</title>
        <authorList>
            <person name="Phuengjayaem S."/>
            <person name="Tanasupawat S."/>
        </authorList>
    </citation>
    <scope>NUCLEOTIDE SEQUENCE [LARGE SCALE GENOMIC DNA]</scope>
    <source>
        <strain evidence="2 3">CPB3-1</strain>
    </source>
</reference>
<sequence length="47" mass="5292">MTDDDKKVKKISEDNNFDRVFIGKPGCMSVIVIIAIAFILYALFIAK</sequence>
<organism evidence="2 3">
    <name type="scientific">Sporolactobacillus mangiferae</name>
    <dbReference type="NCBI Taxonomy" id="2940498"/>
    <lineage>
        <taxon>Bacteria</taxon>
        <taxon>Bacillati</taxon>
        <taxon>Bacillota</taxon>
        <taxon>Bacilli</taxon>
        <taxon>Bacillales</taxon>
        <taxon>Sporolactobacillaceae</taxon>
        <taxon>Sporolactobacillus</taxon>
    </lineage>
</organism>
<protein>
    <submittedName>
        <fullName evidence="2">Uncharacterized protein</fullName>
    </submittedName>
</protein>
<evidence type="ECO:0000313" key="3">
    <source>
        <dbReference type="Proteomes" id="UP001203004"/>
    </source>
</evidence>
<proteinExistence type="predicted"/>
<dbReference type="EMBL" id="JAMAST010000008">
    <property type="protein sequence ID" value="MCL1631969.1"/>
    <property type="molecule type" value="Genomic_DNA"/>
</dbReference>
<keyword evidence="1" id="KW-0472">Membrane</keyword>
<evidence type="ECO:0000256" key="1">
    <source>
        <dbReference type="SAM" id="Phobius"/>
    </source>
</evidence>
<evidence type="ECO:0000313" key="2">
    <source>
        <dbReference type="EMBL" id="MCL1631969.1"/>
    </source>
</evidence>
<keyword evidence="3" id="KW-1185">Reference proteome</keyword>
<dbReference type="Proteomes" id="UP001203004">
    <property type="component" value="Unassembled WGS sequence"/>
</dbReference>
<name>A0ABT0MCH0_9BACL</name>
<comment type="caution">
    <text evidence="2">The sequence shown here is derived from an EMBL/GenBank/DDBJ whole genome shotgun (WGS) entry which is preliminary data.</text>
</comment>
<keyword evidence="1" id="KW-0812">Transmembrane</keyword>
<accession>A0ABT0MCH0</accession>
<gene>
    <name evidence="2" type="ORF">M3N64_08405</name>
</gene>
<keyword evidence="1" id="KW-1133">Transmembrane helix</keyword>
<feature type="transmembrane region" description="Helical" evidence="1">
    <location>
        <begin position="21"/>
        <end position="44"/>
    </location>
</feature>